<name>A0AAQ4ERG6_AMBAM</name>
<dbReference type="Gene3D" id="3.80.10.10">
    <property type="entry name" value="Ribonuclease Inhibitor"/>
    <property type="match status" value="2"/>
</dbReference>
<evidence type="ECO:0000313" key="2">
    <source>
        <dbReference type="EMBL" id="KAK8777307.1"/>
    </source>
</evidence>
<evidence type="ECO:0008006" key="4">
    <source>
        <dbReference type="Google" id="ProtNLM"/>
    </source>
</evidence>
<accession>A0AAQ4ERG6</accession>
<keyword evidence="3" id="KW-1185">Reference proteome</keyword>
<dbReference type="SUPFAM" id="SSF52047">
    <property type="entry name" value="RNI-like"/>
    <property type="match status" value="2"/>
</dbReference>
<organism evidence="2 3">
    <name type="scientific">Amblyomma americanum</name>
    <name type="common">Lone star tick</name>
    <dbReference type="NCBI Taxonomy" id="6943"/>
    <lineage>
        <taxon>Eukaryota</taxon>
        <taxon>Metazoa</taxon>
        <taxon>Ecdysozoa</taxon>
        <taxon>Arthropoda</taxon>
        <taxon>Chelicerata</taxon>
        <taxon>Arachnida</taxon>
        <taxon>Acari</taxon>
        <taxon>Parasitiformes</taxon>
        <taxon>Ixodida</taxon>
        <taxon>Ixodoidea</taxon>
        <taxon>Ixodidae</taxon>
        <taxon>Amblyomminae</taxon>
        <taxon>Amblyomma</taxon>
    </lineage>
</organism>
<dbReference type="AlphaFoldDB" id="A0AAQ4ERG6"/>
<dbReference type="EMBL" id="JARKHS020011989">
    <property type="protein sequence ID" value="KAK8777307.1"/>
    <property type="molecule type" value="Genomic_DNA"/>
</dbReference>
<reference evidence="2 3" key="1">
    <citation type="journal article" date="2023" name="Arcadia Sci">
        <title>De novo assembly of a long-read Amblyomma americanum tick genome.</title>
        <authorList>
            <person name="Chou S."/>
            <person name="Poskanzer K.E."/>
            <person name="Rollins M."/>
            <person name="Thuy-Boun P.S."/>
        </authorList>
    </citation>
    <scope>NUCLEOTIDE SEQUENCE [LARGE SCALE GENOMIC DNA]</scope>
    <source>
        <strain evidence="2">F_SG_1</strain>
        <tissue evidence="2">Salivary glands</tissue>
    </source>
</reference>
<evidence type="ECO:0000256" key="1">
    <source>
        <dbReference type="ARBA" id="ARBA00022737"/>
    </source>
</evidence>
<protein>
    <recommendedName>
        <fullName evidence="4">Nlr family card domain protein</fullName>
    </recommendedName>
</protein>
<sequence length="703" mass="78295">MERPSGSAQALMRRDVSELPGLPLCTGTERAGCKITAHLSKLNAFFWNARLELRKLCGTPAKLALVSIDEQGLPLPNRKQIRQGAALAHRLLKTHPCLAALDINTGSFKGSETLLRDALEDNASIKSFKIHFSGLVRREDFCSAIPSLMNLEHLEGSTAEDCPVALSSAITEALQRAASLRILRVPNLRMKGSNANEFFAALTASCCLEELSLHASMISEASLAYRAEFSRYVAATRTLTKLSVDSHNELRQNTMKWILEGLLENRTVTEVSLTDFVIDPESAAVMTEVLARNSILRRLNITTAALGAWERLQVDVASTADCSPWLHALAENGTLEAIALPLASFEPESWQLLFRALSTKNSLMTLTISGLRSQRYLWEKASEALISSGAEDNVSFETTINVVQNRESLRCRGFSQIYAFAYRDTWVEVDRTLVQISSLTHITSAHLEIWLPGVDKTMCMAIAHYISATASLRKLQITVWLRNIFREPTKECCQAICGALRQNASITELRVLAKLMDDDEVELLADAVRGSRNIRRVHLTAGEPRIAVAFVRRLRFSIEDHRNLVNVTVDGCELSGGHLATDLFVIHDTARRNADAVAWASDFVVGAVYDRYSACALERVARHPALQDELAEQLSVSRAEATDLVRRGLRRTQSMDDFMRLAGVVRERVKCHAFEDGRAQLDSLNEYCWIAIRRYLDLNDIQE</sequence>
<dbReference type="InterPro" id="IPR032675">
    <property type="entry name" value="LRR_dom_sf"/>
</dbReference>
<dbReference type="Proteomes" id="UP001321473">
    <property type="component" value="Unassembled WGS sequence"/>
</dbReference>
<keyword evidence="1" id="KW-0677">Repeat</keyword>
<evidence type="ECO:0000313" key="3">
    <source>
        <dbReference type="Proteomes" id="UP001321473"/>
    </source>
</evidence>
<dbReference type="InterPro" id="IPR052201">
    <property type="entry name" value="LRR-containing_regulator"/>
</dbReference>
<dbReference type="PANTHER" id="PTHR24111:SF0">
    <property type="entry name" value="LEUCINE-RICH REPEAT-CONTAINING PROTEIN"/>
    <property type="match status" value="1"/>
</dbReference>
<proteinExistence type="predicted"/>
<dbReference type="PANTHER" id="PTHR24111">
    <property type="entry name" value="LEUCINE-RICH REPEAT-CONTAINING PROTEIN 34"/>
    <property type="match status" value="1"/>
</dbReference>
<gene>
    <name evidence="2" type="ORF">V5799_029349</name>
</gene>
<comment type="caution">
    <text evidence="2">The sequence shown here is derived from an EMBL/GenBank/DDBJ whole genome shotgun (WGS) entry which is preliminary data.</text>
</comment>